<accession>A0A6N7RRM8</accession>
<comment type="caution">
    <text evidence="1">The sequence shown here is derived from an EMBL/GenBank/DDBJ whole genome shotgun (WGS) entry which is preliminary data.</text>
</comment>
<organism evidence="1 2">
    <name type="scientific">Eggerthella guodeyinii</name>
    <dbReference type="NCBI Taxonomy" id="2690837"/>
    <lineage>
        <taxon>Bacteria</taxon>
        <taxon>Bacillati</taxon>
        <taxon>Actinomycetota</taxon>
        <taxon>Coriobacteriia</taxon>
        <taxon>Eggerthellales</taxon>
        <taxon>Eggerthellaceae</taxon>
        <taxon>Eggerthella</taxon>
    </lineage>
</organism>
<sequence length="78" mass="9240">MQTQGDTSPRATFESTVTAHQNAFMERWTFHPATLERQRRKRCRRKETVMAKIVSSWNDWDPLKRVIVGRCDYSMIPP</sequence>
<gene>
    <name evidence="1" type="ORF">GJG86_15240</name>
</gene>
<dbReference type="RefSeq" id="WP_154334672.1">
    <property type="nucleotide sequence ID" value="NZ_VTFY01000016.1"/>
</dbReference>
<evidence type="ECO:0000313" key="1">
    <source>
        <dbReference type="EMBL" id="MRX83834.1"/>
    </source>
</evidence>
<name>A0A6N7RRM8_9ACTN</name>
<protein>
    <submittedName>
        <fullName evidence="1">Uncharacterized protein</fullName>
    </submittedName>
</protein>
<evidence type="ECO:0000313" key="2">
    <source>
        <dbReference type="Proteomes" id="UP000438093"/>
    </source>
</evidence>
<reference evidence="2" key="1">
    <citation type="submission" date="2019-08" db="EMBL/GenBank/DDBJ databases">
        <title>Arthrobacter sp. nov., isolated from plateau pika and Tibetan wild ass.</title>
        <authorList>
            <person name="Ge Y."/>
        </authorList>
    </citation>
    <scope>NUCLEOTIDE SEQUENCE [LARGE SCALE GENOMIC DNA]</scope>
    <source>
        <strain evidence="2">HF-4214</strain>
    </source>
</reference>
<keyword evidence="2" id="KW-1185">Reference proteome</keyword>
<dbReference type="Proteomes" id="UP000438093">
    <property type="component" value="Unassembled WGS sequence"/>
</dbReference>
<proteinExistence type="predicted"/>
<dbReference type="AlphaFoldDB" id="A0A6N7RRM8"/>
<dbReference type="EMBL" id="VTFY01000016">
    <property type="protein sequence ID" value="MRX83834.1"/>
    <property type="molecule type" value="Genomic_DNA"/>
</dbReference>
<feature type="non-terminal residue" evidence="1">
    <location>
        <position position="78"/>
    </location>
</feature>